<sequence length="113" mass="12969">MSLRTAAGASPQQPQPTTRNPSSSMHRYPRNLRLQEPISYKSKPVSYLIYPGDDHRANRSSLSMINDEESVDRDAWDFIKKVREKNLKDASDEMSKLSEFVLPPPPRIVRRSV</sequence>
<gene>
    <name evidence="1" type="ORF">L6452_39578</name>
</gene>
<evidence type="ECO:0000313" key="2">
    <source>
        <dbReference type="Proteomes" id="UP001055879"/>
    </source>
</evidence>
<dbReference type="Proteomes" id="UP001055879">
    <property type="component" value="Linkage Group LG15"/>
</dbReference>
<organism evidence="1 2">
    <name type="scientific">Arctium lappa</name>
    <name type="common">Greater burdock</name>
    <name type="synonym">Lappa major</name>
    <dbReference type="NCBI Taxonomy" id="4217"/>
    <lineage>
        <taxon>Eukaryota</taxon>
        <taxon>Viridiplantae</taxon>
        <taxon>Streptophyta</taxon>
        <taxon>Embryophyta</taxon>
        <taxon>Tracheophyta</taxon>
        <taxon>Spermatophyta</taxon>
        <taxon>Magnoliopsida</taxon>
        <taxon>eudicotyledons</taxon>
        <taxon>Gunneridae</taxon>
        <taxon>Pentapetalae</taxon>
        <taxon>asterids</taxon>
        <taxon>campanulids</taxon>
        <taxon>Asterales</taxon>
        <taxon>Asteraceae</taxon>
        <taxon>Carduoideae</taxon>
        <taxon>Cardueae</taxon>
        <taxon>Arctiinae</taxon>
        <taxon>Arctium</taxon>
    </lineage>
</organism>
<reference evidence="1 2" key="2">
    <citation type="journal article" date="2022" name="Mol. Ecol. Resour.">
        <title>The genomes of chicory, endive, great burdock and yacon provide insights into Asteraceae paleo-polyploidization history and plant inulin production.</title>
        <authorList>
            <person name="Fan W."/>
            <person name="Wang S."/>
            <person name="Wang H."/>
            <person name="Wang A."/>
            <person name="Jiang F."/>
            <person name="Liu H."/>
            <person name="Zhao H."/>
            <person name="Xu D."/>
            <person name="Zhang Y."/>
        </authorList>
    </citation>
    <scope>NUCLEOTIDE SEQUENCE [LARGE SCALE GENOMIC DNA]</scope>
    <source>
        <strain evidence="2">cv. Niubang</strain>
    </source>
</reference>
<dbReference type="EMBL" id="CM042061">
    <property type="protein sequence ID" value="KAI3673459.1"/>
    <property type="molecule type" value="Genomic_DNA"/>
</dbReference>
<evidence type="ECO:0000313" key="1">
    <source>
        <dbReference type="EMBL" id="KAI3673459.1"/>
    </source>
</evidence>
<protein>
    <submittedName>
        <fullName evidence="1">Uncharacterized protein</fullName>
    </submittedName>
</protein>
<comment type="caution">
    <text evidence="1">The sequence shown here is derived from an EMBL/GenBank/DDBJ whole genome shotgun (WGS) entry which is preliminary data.</text>
</comment>
<name>A0ACB8XTU2_ARCLA</name>
<keyword evidence="2" id="KW-1185">Reference proteome</keyword>
<reference evidence="2" key="1">
    <citation type="journal article" date="2022" name="Mol. Ecol. Resour.">
        <title>The genomes of chicory, endive, great burdock and yacon provide insights into Asteraceae palaeo-polyploidization history and plant inulin production.</title>
        <authorList>
            <person name="Fan W."/>
            <person name="Wang S."/>
            <person name="Wang H."/>
            <person name="Wang A."/>
            <person name="Jiang F."/>
            <person name="Liu H."/>
            <person name="Zhao H."/>
            <person name="Xu D."/>
            <person name="Zhang Y."/>
        </authorList>
    </citation>
    <scope>NUCLEOTIDE SEQUENCE [LARGE SCALE GENOMIC DNA]</scope>
    <source>
        <strain evidence="2">cv. Niubang</strain>
    </source>
</reference>
<accession>A0ACB8XTU2</accession>
<proteinExistence type="predicted"/>